<keyword evidence="1" id="KW-1133">Transmembrane helix</keyword>
<dbReference type="RefSeq" id="WP_090730801.1">
    <property type="nucleotide sequence ID" value="NZ_FNYQ01000016.1"/>
</dbReference>
<dbReference type="EMBL" id="FNYQ01000016">
    <property type="protein sequence ID" value="SEI69200.1"/>
    <property type="molecule type" value="Genomic_DNA"/>
</dbReference>
<dbReference type="Proteomes" id="UP000199250">
    <property type="component" value="Unassembled WGS sequence"/>
</dbReference>
<keyword evidence="1" id="KW-0812">Transmembrane</keyword>
<dbReference type="OrthoDB" id="9991182at2"/>
<dbReference type="Pfam" id="PF12966">
    <property type="entry name" value="AtpR"/>
    <property type="match status" value="1"/>
</dbReference>
<dbReference type="InterPro" id="IPR017581">
    <property type="entry name" value="AtpR-like"/>
</dbReference>
<evidence type="ECO:0000256" key="1">
    <source>
        <dbReference type="SAM" id="Phobius"/>
    </source>
</evidence>
<proteinExistence type="predicted"/>
<evidence type="ECO:0000313" key="3">
    <source>
        <dbReference type="Proteomes" id="UP000199250"/>
    </source>
</evidence>
<reference evidence="2 3" key="1">
    <citation type="submission" date="2016-10" db="EMBL/GenBank/DDBJ databases">
        <authorList>
            <person name="de Groot N.N."/>
        </authorList>
    </citation>
    <scope>NUCLEOTIDE SEQUENCE [LARGE SCALE GENOMIC DNA]</scope>
    <source>
        <strain evidence="2 3">DSM 373</strain>
    </source>
</reference>
<feature type="transmembrane region" description="Helical" evidence="1">
    <location>
        <begin position="6"/>
        <end position="26"/>
    </location>
</feature>
<accession>A0A1H6SYU6</accession>
<gene>
    <name evidence="2" type="ORF">SAMN04244572_01347</name>
</gene>
<feature type="transmembrane region" description="Helical" evidence="1">
    <location>
        <begin position="58"/>
        <end position="82"/>
    </location>
</feature>
<organism evidence="2 3">
    <name type="scientific">Azotobacter beijerinckii</name>
    <dbReference type="NCBI Taxonomy" id="170623"/>
    <lineage>
        <taxon>Bacteria</taxon>
        <taxon>Pseudomonadati</taxon>
        <taxon>Pseudomonadota</taxon>
        <taxon>Gammaproteobacteria</taxon>
        <taxon>Pseudomonadales</taxon>
        <taxon>Pseudomonadaceae</taxon>
        <taxon>Azotobacter</taxon>
    </lineage>
</organism>
<sequence>MTGWPLLPLAAQLGVGLLVGLLVGALHFASLALNLRLFGAGRVLPALALQLLRVGLSVAVMAALIRVGLAALLAGAAGLLLARQRVLRRERP</sequence>
<protein>
    <submittedName>
        <fullName evidence="2">F1/F0 ATPase, subunit 2</fullName>
    </submittedName>
</protein>
<keyword evidence="1" id="KW-0472">Membrane</keyword>
<evidence type="ECO:0000313" key="2">
    <source>
        <dbReference type="EMBL" id="SEI69200.1"/>
    </source>
</evidence>
<dbReference type="AlphaFoldDB" id="A0A1H6SYU6"/>
<name>A0A1H6SYU6_9GAMM</name>